<evidence type="ECO:0000313" key="2">
    <source>
        <dbReference type="EMBL" id="ETO05229.1"/>
    </source>
</evidence>
<sequence>MQSQKDTWQELLTESWKEWFVEDDFKESSPDQCYHRKILWMLRYLQFETLPDVMKEEVHLKSNLFLLDNECWNDQDRHDCIEYINATCTGLSAWEWFFSLIIKIPLEDANDIEEILVQESNFDDNYEEDEKKIESLSFQMDDKTDELLAKQFDYLKYELKYCIACIPWKDLMDKQIKSLEQLRNFIKKTFGNLYDITKKNELNYSLYQFIKTDRNEEEIKSYYGPFMNLQLWTSALEEFDQFEILQQNFLTVSKAYNMNLSYETEIFYHGLKKWEYCTLANIYKANGQILQLLKRFAKELQLMVDRKDSIIFHNLWNEYVKESESAVTQNSMLAGYPHKMSKRKSSIYKDIVEHVSFEAYMNVFESANQTWEHLSKAIKDNTLQFADMRWFENVNWKLEMDILIPEMKEEKVDKVLQSKIEQTEKASRLEAANKGWTALKQATQTIQKNHKEKSNIKQDRTWQDFEEKLA</sequence>
<accession>X6LUB7</accession>
<comment type="caution">
    <text evidence="2">The sequence shown here is derived from an EMBL/GenBank/DDBJ whole genome shotgun (WGS) entry which is preliminary data.</text>
</comment>
<feature type="non-terminal residue" evidence="2">
    <location>
        <position position="470"/>
    </location>
</feature>
<keyword evidence="3" id="KW-1185">Reference proteome</keyword>
<evidence type="ECO:0000313" key="3">
    <source>
        <dbReference type="Proteomes" id="UP000023152"/>
    </source>
</evidence>
<proteinExistence type="predicted"/>
<dbReference type="Proteomes" id="UP000023152">
    <property type="component" value="Unassembled WGS sequence"/>
</dbReference>
<evidence type="ECO:0000256" key="1">
    <source>
        <dbReference type="SAM" id="MobiDB-lite"/>
    </source>
</evidence>
<feature type="region of interest" description="Disordered" evidence="1">
    <location>
        <begin position="443"/>
        <end position="470"/>
    </location>
</feature>
<name>X6LUB7_RETFI</name>
<protein>
    <submittedName>
        <fullName evidence="2">Viral A-type inclusion protein</fullName>
    </submittedName>
</protein>
<gene>
    <name evidence="2" type="ORF">RFI_32167</name>
</gene>
<feature type="compositionally biased region" description="Basic and acidic residues" evidence="1">
    <location>
        <begin position="452"/>
        <end position="470"/>
    </location>
</feature>
<reference evidence="2 3" key="1">
    <citation type="journal article" date="2013" name="Curr. Biol.">
        <title>The Genome of the Foraminiferan Reticulomyxa filosa.</title>
        <authorList>
            <person name="Glockner G."/>
            <person name="Hulsmann N."/>
            <person name="Schleicher M."/>
            <person name="Noegel A.A."/>
            <person name="Eichinger L."/>
            <person name="Gallinger C."/>
            <person name="Pawlowski J."/>
            <person name="Sierra R."/>
            <person name="Euteneuer U."/>
            <person name="Pillet L."/>
            <person name="Moustafa A."/>
            <person name="Platzer M."/>
            <person name="Groth M."/>
            <person name="Szafranski K."/>
            <person name="Schliwa M."/>
        </authorList>
    </citation>
    <scope>NUCLEOTIDE SEQUENCE [LARGE SCALE GENOMIC DNA]</scope>
</reference>
<dbReference type="EMBL" id="ASPP01028381">
    <property type="protein sequence ID" value="ETO05229.1"/>
    <property type="molecule type" value="Genomic_DNA"/>
</dbReference>
<organism evidence="2 3">
    <name type="scientific">Reticulomyxa filosa</name>
    <dbReference type="NCBI Taxonomy" id="46433"/>
    <lineage>
        <taxon>Eukaryota</taxon>
        <taxon>Sar</taxon>
        <taxon>Rhizaria</taxon>
        <taxon>Retaria</taxon>
        <taxon>Foraminifera</taxon>
        <taxon>Monothalamids</taxon>
        <taxon>Reticulomyxidae</taxon>
        <taxon>Reticulomyxa</taxon>
    </lineage>
</organism>
<dbReference type="AlphaFoldDB" id="X6LUB7"/>